<proteinExistence type="predicted"/>
<dbReference type="EMBL" id="ACIL03000007">
    <property type="protein sequence ID" value="ESL03934.1"/>
    <property type="molecule type" value="Genomic_DNA"/>
</dbReference>
<dbReference type="HOGENOM" id="CLU_445295_0_0_9"/>
<name>V2XP27_9FIRM</name>
<evidence type="ECO:0000259" key="2">
    <source>
        <dbReference type="SMART" id="SM00635"/>
    </source>
</evidence>
<evidence type="ECO:0000256" key="1">
    <source>
        <dbReference type="SAM" id="SignalP"/>
    </source>
</evidence>
<dbReference type="RefSeq" id="WP_023353983.1">
    <property type="nucleotide sequence ID" value="NZ_KI535367.1"/>
</dbReference>
<dbReference type="Pfam" id="PF02368">
    <property type="entry name" value="Big_2"/>
    <property type="match status" value="1"/>
</dbReference>
<keyword evidence="1" id="KW-0732">Signal</keyword>
<dbReference type="OrthoDB" id="2068322at2"/>
<sequence>MKNKFWALLLTGTMAFGSFTTLAPREEAKAAIAFLYDKSSPNNMLTLKKTKEIFIGQSKLDVDYSIGGRTSGIKGSWKSSNKTAATVSQDGVVTAKKPGTTVISFSYKVNKKLITIKCKIIVNSGVDSLAIAGTGKFDGTMHTDSIIQFKATAKAGNNEVKINPGRKLSYGVFYELFADEACTAKLSPALATITSSGFMVAGPTATKVYVRASIKNSRAATEGINSNVIGVDIKDRAPVATQSAVKEIVIENMEAPLANLSDSGMKAEVRYKLLDQYGNDVTRDIRFAGKCSAVWEGNKPVTLITDGKFLIDLEPNQTVGYVGKLNITYGGAGAFSKEVQIKIGSPSYIKDIQIMGIYKRTLTGYVKVMDNTTFLAKGTMINSFGGNPSLNTVPESYYVLVRARDNYGNSIYNAGIPQSKVSLVITGNTGIALDAVDGKIQTISPITVDGETFLTYPLKAATLYTGAVNIRAVTAGNSASNAMDSKVTEGSSVGSLVIIGSVGGAFVGKENLINFTLTNTSGNQVTRYEEVISALGFVDNGAGRAYIMPGSNIISSNLGSYFYFSKNASGAAELYYVPSGAVLQNGTEINTETITVLKGTTAQKDYTIIVRLK</sequence>
<reference evidence="3 4" key="1">
    <citation type="submission" date="2013-06" db="EMBL/GenBank/DDBJ databases">
        <authorList>
            <person name="Weinstock G."/>
            <person name="Sodergren E."/>
            <person name="Clifton S."/>
            <person name="Fulton L."/>
            <person name="Fulton B."/>
            <person name="Courtney L."/>
            <person name="Fronick C."/>
            <person name="Harrison M."/>
            <person name="Strong C."/>
            <person name="Farmer C."/>
            <person name="Delahaunty K."/>
            <person name="Markovic C."/>
            <person name="Hall O."/>
            <person name="Minx P."/>
            <person name="Tomlinson C."/>
            <person name="Mitreva M."/>
            <person name="Nelson J."/>
            <person name="Hou S."/>
            <person name="Wollam A."/>
            <person name="Pepin K.H."/>
            <person name="Johnson M."/>
            <person name="Bhonagiri V."/>
            <person name="Nash W.E."/>
            <person name="Warren W."/>
            <person name="Chinwalla A."/>
            <person name="Mardis E.R."/>
            <person name="Wilson R.K."/>
        </authorList>
    </citation>
    <scope>NUCLEOTIDE SEQUENCE [LARGE SCALE GENOMIC DNA]</scope>
    <source>
        <strain evidence="3 4">ATCC 51271</strain>
    </source>
</reference>
<dbReference type="Gene3D" id="2.60.40.1080">
    <property type="match status" value="1"/>
</dbReference>
<dbReference type="InterPro" id="IPR003343">
    <property type="entry name" value="Big_2"/>
</dbReference>
<protein>
    <submittedName>
        <fullName evidence="3">Bacterial group 2 Ig-like protein</fullName>
    </submittedName>
</protein>
<feature type="domain" description="BIG2" evidence="2">
    <location>
        <begin position="41"/>
        <end position="117"/>
    </location>
</feature>
<dbReference type="SUPFAM" id="SSF49373">
    <property type="entry name" value="Invasin/intimin cell-adhesion fragments"/>
    <property type="match status" value="1"/>
</dbReference>
<keyword evidence="4" id="KW-1185">Reference proteome</keyword>
<feature type="chain" id="PRO_5038725805" evidence="1">
    <location>
        <begin position="24"/>
        <end position="613"/>
    </location>
</feature>
<dbReference type="AlphaFoldDB" id="V2XP27"/>
<comment type="caution">
    <text evidence="3">The sequence shown here is derived from an EMBL/GenBank/DDBJ whole genome shotgun (WGS) entry which is preliminary data.</text>
</comment>
<dbReference type="SMART" id="SM00635">
    <property type="entry name" value="BID_2"/>
    <property type="match status" value="1"/>
</dbReference>
<evidence type="ECO:0000313" key="3">
    <source>
        <dbReference type="EMBL" id="ESL03934.1"/>
    </source>
</evidence>
<dbReference type="Proteomes" id="UP000018227">
    <property type="component" value="Unassembled WGS sequence"/>
</dbReference>
<accession>V2XP27</accession>
<organism evidence="3 4">
    <name type="scientific">Catonella morbi ATCC 51271</name>
    <dbReference type="NCBI Taxonomy" id="592026"/>
    <lineage>
        <taxon>Bacteria</taxon>
        <taxon>Bacillati</taxon>
        <taxon>Bacillota</taxon>
        <taxon>Clostridia</taxon>
        <taxon>Lachnospirales</taxon>
        <taxon>Lachnospiraceae</taxon>
        <taxon>Catonella</taxon>
    </lineage>
</organism>
<gene>
    <name evidence="3" type="ORF">GCWU0000282_001102</name>
</gene>
<dbReference type="STRING" id="592026.GCWU0000282_001102"/>
<evidence type="ECO:0000313" key="4">
    <source>
        <dbReference type="Proteomes" id="UP000018227"/>
    </source>
</evidence>
<feature type="signal peptide" evidence="1">
    <location>
        <begin position="1"/>
        <end position="23"/>
    </location>
</feature>
<dbReference type="InterPro" id="IPR008964">
    <property type="entry name" value="Invasin/intimin_cell_adhesion"/>
</dbReference>